<dbReference type="AlphaFoldDB" id="A0A645EHX7"/>
<sequence length="117" mass="12992">MNVVLPALAHVIHKILAQALQNFQLQISKRVLRVQLVVHLALAAHHPVDHAQQQRLADVQQRRNILHHFSVLDIGQRQNIALDQSVGKLVIALLFGGFHADFAACVHQTVDTGIKIS</sequence>
<proteinExistence type="predicted"/>
<protein>
    <submittedName>
        <fullName evidence="1">Uncharacterized protein</fullName>
    </submittedName>
</protein>
<reference evidence="1" key="1">
    <citation type="submission" date="2019-08" db="EMBL/GenBank/DDBJ databases">
        <authorList>
            <person name="Kucharzyk K."/>
            <person name="Murdoch R.W."/>
            <person name="Higgins S."/>
            <person name="Loffler F."/>
        </authorList>
    </citation>
    <scope>NUCLEOTIDE SEQUENCE</scope>
</reference>
<comment type="caution">
    <text evidence="1">The sequence shown here is derived from an EMBL/GenBank/DDBJ whole genome shotgun (WGS) entry which is preliminary data.</text>
</comment>
<organism evidence="1">
    <name type="scientific">bioreactor metagenome</name>
    <dbReference type="NCBI Taxonomy" id="1076179"/>
    <lineage>
        <taxon>unclassified sequences</taxon>
        <taxon>metagenomes</taxon>
        <taxon>ecological metagenomes</taxon>
    </lineage>
</organism>
<evidence type="ECO:0000313" key="1">
    <source>
        <dbReference type="EMBL" id="MPN01357.1"/>
    </source>
</evidence>
<accession>A0A645EHX7</accession>
<dbReference type="EMBL" id="VSSQ01047377">
    <property type="protein sequence ID" value="MPN01357.1"/>
    <property type="molecule type" value="Genomic_DNA"/>
</dbReference>
<name>A0A645EHX7_9ZZZZ</name>
<gene>
    <name evidence="1" type="ORF">SDC9_148566</name>
</gene>